<proteinExistence type="predicted"/>
<dbReference type="EMBL" id="OR769219">
    <property type="protein sequence ID" value="WQJ51644.1"/>
    <property type="molecule type" value="Genomic_DNA"/>
</dbReference>
<dbReference type="Proteomes" id="UP001348805">
    <property type="component" value="Segment"/>
</dbReference>
<evidence type="ECO:0000313" key="2">
    <source>
        <dbReference type="Proteomes" id="UP001348805"/>
    </source>
</evidence>
<protein>
    <submittedName>
        <fullName evidence="1">Uncharacterized protein</fullName>
    </submittedName>
</protein>
<keyword evidence="2" id="KW-1185">Reference proteome</keyword>
<name>A0ABZ0Z0K6_9CAUD</name>
<evidence type="ECO:0000313" key="1">
    <source>
        <dbReference type="EMBL" id="WQJ51644.1"/>
    </source>
</evidence>
<sequence length="343" mass="40272">MNKNIKKLLESLFDDDFNDIYVDDTNSDTQEVSQMIQDNFKITSLAQCDNIDEVNEYFINKYDLVNNVLNTITDIMSAIKKTHFPYAINCDQFNNEQIKITVETNYSSDIFRKYFKCVIGDNFIFNIKQIPYEITYRNKPKKFSAWCVSFPYTTDEIILSVCNIPDNMNTAVNKFITKYNSTQFDIKSQQSEIYDALLKQVEKVFNTQRITDELTCTGKVYKVVQKDIERMNKCIDTRNFSGFDKITKADKMVARLAALFICAKNRNIKDLQLQFNDDILLTIILGHKIYNKSYTRQRGRYGGYRINMSSKEDFINILRKLQKFPTIHLKDVIATYNAYKDQF</sequence>
<reference evidence="1 2" key="1">
    <citation type="submission" date="2023-11" db="EMBL/GenBank/DDBJ databases">
        <authorList>
            <person name="Cook R."/>
            <person name="Crisci M."/>
            <person name="Pye H."/>
            <person name="Adriaenssens E."/>
            <person name="Santini J."/>
        </authorList>
    </citation>
    <scope>NUCLEOTIDE SEQUENCE [LARGE SCALE GENOMIC DNA]</scope>
    <source>
        <strain evidence="1">Lak_Megaphage_RVC_AP3_GC26</strain>
    </source>
</reference>
<organism evidence="1 2">
    <name type="scientific">phage Lak_Megaphage_RVC_AP3_GC26</name>
    <dbReference type="NCBI Taxonomy" id="3109225"/>
    <lineage>
        <taxon>Viruses</taxon>
        <taxon>Duplodnaviria</taxon>
        <taxon>Heunggongvirae</taxon>
        <taxon>Uroviricota</taxon>
        <taxon>Caudoviricetes</taxon>
        <taxon>Caudoviricetes code 15 clade</taxon>
    </lineage>
</organism>
<accession>A0ABZ0Z0K6</accession>